<accession>A0A371CVF9</accession>
<reference evidence="1 2" key="1">
    <citation type="journal article" date="2018" name="Biotechnol. Biofuels">
        <title>Integrative visual omics of the white-rot fungus Polyporus brumalis exposes the biotechnological potential of its oxidative enzymes for delignifying raw plant biomass.</title>
        <authorList>
            <person name="Miyauchi S."/>
            <person name="Rancon A."/>
            <person name="Drula E."/>
            <person name="Hage H."/>
            <person name="Chaduli D."/>
            <person name="Favel A."/>
            <person name="Grisel S."/>
            <person name="Henrissat B."/>
            <person name="Herpoel-Gimbert I."/>
            <person name="Ruiz-Duenas F.J."/>
            <person name="Chevret D."/>
            <person name="Hainaut M."/>
            <person name="Lin J."/>
            <person name="Wang M."/>
            <person name="Pangilinan J."/>
            <person name="Lipzen A."/>
            <person name="Lesage-Meessen L."/>
            <person name="Navarro D."/>
            <person name="Riley R."/>
            <person name="Grigoriev I.V."/>
            <person name="Zhou S."/>
            <person name="Raouche S."/>
            <person name="Rosso M.N."/>
        </authorList>
    </citation>
    <scope>NUCLEOTIDE SEQUENCE [LARGE SCALE GENOMIC DNA]</scope>
    <source>
        <strain evidence="1 2">BRFM 1820</strain>
    </source>
</reference>
<gene>
    <name evidence="1" type="ORF">OH76DRAFT_1421470</name>
</gene>
<sequence length="168" mass="18501">MALFDIPGSQAVVSFTTSLVTYQEEFKAGHVVLPSATRRSVHVTLAQCTDNLCVSDGLMVHEIVDAPKVLLWRVWLPDPRITFNYTEAERSISVAYPDAWRFTLKFNAEREFWKVACIVADVKGNDARRRYTADDLLRKAAVAAFGSVAQLPEGEQGLATAPAGDDVA</sequence>
<dbReference type="Proteomes" id="UP000256964">
    <property type="component" value="Unassembled WGS sequence"/>
</dbReference>
<evidence type="ECO:0000313" key="1">
    <source>
        <dbReference type="EMBL" id="RDX44268.1"/>
    </source>
</evidence>
<organism evidence="1 2">
    <name type="scientific">Lentinus brumalis</name>
    <dbReference type="NCBI Taxonomy" id="2498619"/>
    <lineage>
        <taxon>Eukaryota</taxon>
        <taxon>Fungi</taxon>
        <taxon>Dikarya</taxon>
        <taxon>Basidiomycota</taxon>
        <taxon>Agaricomycotina</taxon>
        <taxon>Agaricomycetes</taxon>
        <taxon>Polyporales</taxon>
        <taxon>Polyporaceae</taxon>
        <taxon>Lentinus</taxon>
    </lineage>
</organism>
<proteinExistence type="predicted"/>
<evidence type="ECO:0000313" key="2">
    <source>
        <dbReference type="Proteomes" id="UP000256964"/>
    </source>
</evidence>
<name>A0A371CVF9_9APHY</name>
<dbReference type="AlphaFoldDB" id="A0A371CVF9"/>
<protein>
    <submittedName>
        <fullName evidence="1">Uncharacterized protein</fullName>
    </submittedName>
</protein>
<dbReference type="EMBL" id="KZ857452">
    <property type="protein sequence ID" value="RDX44268.1"/>
    <property type="molecule type" value="Genomic_DNA"/>
</dbReference>
<keyword evidence="2" id="KW-1185">Reference proteome</keyword>